<sequence>MYIEDMYIVPTWNNRQSNMVANFPGLPRQICGNDCGIFMLMYTLSIVTSAGFEFQEMEMPLIRKWWCLLLMERFEIQGHGQRFAFWTLEARSLLEGTLQPVFRVPRQSARMDISQEKLPEGIIRRILRFVVLEDGDPAICTLALTCKNLNYIVLNSERVQALEAWLKETDTKLAQVNGQRKYGGPPAVWHLPPPGSQCEVFISQIPRNTYEDVLIPLFGSVGPLWEFRLMMNFSGQNRGFAYAKYSSPAVVSDAVHLLNGHWLEAGLRLSVRRSTEKSHLCIGELPACTQPEPLLQVLRGMADGVERISLKTGPGIVGVSAIVVFSSHYVASMAKKALVEAFRKKFQLKISIKWHSTMKSTTDKPPPPHKFSKSLLPTPLKPPRHVLTPPRPPPRLARPPSRDAIEFCKAVGEPAFPQTPPPPSSSSCVSSLEGHLTPSGSLPCPMALLCELCEAKGVGKPHYDVKLSHAGPKGFMFFFYDVSVPGITLDFKGVVMILPGPSAYATLRGAHQAVALQVLQKICNN</sequence>
<evidence type="ECO:0000256" key="2">
    <source>
        <dbReference type="PROSITE-ProRule" id="PRU00176"/>
    </source>
</evidence>
<dbReference type="EMBL" id="JASDAP010000004">
    <property type="protein sequence ID" value="KAK1904467.1"/>
    <property type="molecule type" value="Genomic_DNA"/>
</dbReference>
<evidence type="ECO:0000313" key="5">
    <source>
        <dbReference type="EMBL" id="KAK1904467.1"/>
    </source>
</evidence>
<organism evidence="5 6">
    <name type="scientific">Dissostichus eleginoides</name>
    <name type="common">Patagonian toothfish</name>
    <name type="synonym">Dissostichus amissus</name>
    <dbReference type="NCBI Taxonomy" id="100907"/>
    <lineage>
        <taxon>Eukaryota</taxon>
        <taxon>Metazoa</taxon>
        <taxon>Chordata</taxon>
        <taxon>Craniata</taxon>
        <taxon>Vertebrata</taxon>
        <taxon>Euteleostomi</taxon>
        <taxon>Actinopterygii</taxon>
        <taxon>Neopterygii</taxon>
        <taxon>Teleostei</taxon>
        <taxon>Neoteleostei</taxon>
        <taxon>Acanthomorphata</taxon>
        <taxon>Eupercaria</taxon>
        <taxon>Perciformes</taxon>
        <taxon>Notothenioidei</taxon>
        <taxon>Nototheniidae</taxon>
        <taxon>Dissostichus</taxon>
    </lineage>
</organism>
<dbReference type="Proteomes" id="UP001228049">
    <property type="component" value="Unassembled WGS sequence"/>
</dbReference>
<dbReference type="PROSITE" id="PS50102">
    <property type="entry name" value="RRM"/>
    <property type="match status" value="1"/>
</dbReference>
<feature type="domain" description="RRM" evidence="4">
    <location>
        <begin position="198"/>
        <end position="276"/>
    </location>
</feature>
<evidence type="ECO:0000259" key="4">
    <source>
        <dbReference type="PROSITE" id="PS50102"/>
    </source>
</evidence>
<dbReference type="InterPro" id="IPR038765">
    <property type="entry name" value="Papain-like_cys_pep_sf"/>
</dbReference>
<dbReference type="PANTHER" id="PTHR21245">
    <property type="entry name" value="HETEROGENEOUS NUCLEAR RIBONUCLEOPROTEIN"/>
    <property type="match status" value="1"/>
</dbReference>
<dbReference type="InterPro" id="IPR035979">
    <property type="entry name" value="RBD_domain_sf"/>
</dbReference>
<dbReference type="AlphaFoldDB" id="A0AAD9CLX8"/>
<dbReference type="SUPFAM" id="SSF54928">
    <property type="entry name" value="RNA-binding domain, RBD"/>
    <property type="match status" value="1"/>
</dbReference>
<evidence type="ECO:0000256" key="3">
    <source>
        <dbReference type="SAM" id="MobiDB-lite"/>
    </source>
</evidence>
<keyword evidence="6" id="KW-1185">Reference proteome</keyword>
<name>A0AAD9CLX8_DISEL</name>
<dbReference type="CDD" id="cd09917">
    <property type="entry name" value="F-box_SF"/>
    <property type="match status" value="1"/>
</dbReference>
<proteinExistence type="predicted"/>
<evidence type="ECO:0000313" key="6">
    <source>
        <dbReference type="Proteomes" id="UP001228049"/>
    </source>
</evidence>
<dbReference type="SUPFAM" id="SSF54001">
    <property type="entry name" value="Cysteine proteinases"/>
    <property type="match status" value="1"/>
</dbReference>
<protein>
    <submittedName>
        <fullName evidence="5">Dead end protein 1</fullName>
    </submittedName>
</protein>
<reference evidence="5" key="1">
    <citation type="submission" date="2023-04" db="EMBL/GenBank/DDBJ databases">
        <title>Chromosome-level genome of Chaenocephalus aceratus.</title>
        <authorList>
            <person name="Park H."/>
        </authorList>
    </citation>
    <scope>NUCLEOTIDE SEQUENCE</scope>
    <source>
        <strain evidence="5">DE</strain>
        <tissue evidence="5">Muscle</tissue>
    </source>
</reference>
<dbReference type="Gene3D" id="3.30.70.330">
    <property type="match status" value="1"/>
</dbReference>
<feature type="region of interest" description="Disordered" evidence="3">
    <location>
        <begin position="357"/>
        <end position="399"/>
    </location>
</feature>
<dbReference type="SMART" id="SM00360">
    <property type="entry name" value="RRM"/>
    <property type="match status" value="1"/>
</dbReference>
<comment type="caution">
    <text evidence="5">The sequence shown here is derived from an EMBL/GenBank/DDBJ whole genome shotgun (WGS) entry which is preliminary data.</text>
</comment>
<dbReference type="Gene3D" id="3.40.395.10">
    <property type="entry name" value="Adenoviral Proteinase, Chain A"/>
    <property type="match status" value="1"/>
</dbReference>
<dbReference type="InterPro" id="IPR000504">
    <property type="entry name" value="RRM_dom"/>
</dbReference>
<accession>A0AAD9CLX8</accession>
<gene>
    <name evidence="5" type="ORF">KUDE01_011649</name>
</gene>
<keyword evidence="1 2" id="KW-0694">RNA-binding</keyword>
<dbReference type="GO" id="GO:0003723">
    <property type="term" value="F:RNA binding"/>
    <property type="evidence" value="ECO:0007669"/>
    <property type="project" value="UniProtKB-UniRule"/>
</dbReference>
<dbReference type="InterPro" id="IPR012677">
    <property type="entry name" value="Nucleotide-bd_a/b_plait_sf"/>
</dbReference>
<dbReference type="Pfam" id="PF14709">
    <property type="entry name" value="DND1_DSRM"/>
    <property type="match status" value="1"/>
</dbReference>
<evidence type="ECO:0000256" key="1">
    <source>
        <dbReference type="ARBA" id="ARBA00022884"/>
    </source>
</evidence>
<dbReference type="Pfam" id="PF00076">
    <property type="entry name" value="RRM_1"/>
    <property type="match status" value="1"/>
</dbReference>